<gene>
    <name evidence="15" type="ORF">DSTB1V02_LOCUS9789</name>
</gene>
<proteinExistence type="inferred from homology"/>
<dbReference type="EMBL" id="LR902123">
    <property type="protein sequence ID" value="CAD7250005.1"/>
    <property type="molecule type" value="Genomic_DNA"/>
</dbReference>
<keyword evidence="11" id="KW-0968">Cytoplasmic vesicle</keyword>
<keyword evidence="7 14" id="KW-1133">Transmembrane helix</keyword>
<feature type="transmembrane region" description="Helical" evidence="14">
    <location>
        <begin position="43"/>
        <end position="71"/>
    </location>
</feature>
<evidence type="ECO:0000256" key="8">
    <source>
        <dbReference type="ARBA" id="ARBA00023136"/>
    </source>
</evidence>
<comment type="subcellular location">
    <subcellularLocation>
        <location evidence="1">Cytoplasmic vesicle</location>
        <location evidence="1">Secretory vesicle</location>
        <location evidence="1">Synaptic vesicle membrane</location>
        <topology evidence="1">Multi-pass membrane protein</topology>
    </subcellularLocation>
    <subcellularLocation>
        <location evidence="12">Presynaptic cell membrane</location>
    </subcellularLocation>
</comment>
<evidence type="ECO:0000256" key="10">
    <source>
        <dbReference type="ARBA" id="ARBA00023303"/>
    </source>
</evidence>
<evidence type="ECO:0000256" key="6">
    <source>
        <dbReference type="ARBA" id="ARBA00022692"/>
    </source>
</evidence>
<evidence type="ECO:0000256" key="5">
    <source>
        <dbReference type="ARBA" id="ARBA00022673"/>
    </source>
</evidence>
<comment type="similarity">
    <text evidence="2">Belongs to the calcium channel flower family.</text>
</comment>
<evidence type="ECO:0000256" key="4">
    <source>
        <dbReference type="ARBA" id="ARBA00022568"/>
    </source>
</evidence>
<evidence type="ECO:0000313" key="15">
    <source>
        <dbReference type="EMBL" id="CAD7250005.1"/>
    </source>
</evidence>
<dbReference type="GO" id="GO:0042734">
    <property type="term" value="C:presynaptic membrane"/>
    <property type="evidence" value="ECO:0007669"/>
    <property type="project" value="UniProtKB-SubCell"/>
</dbReference>
<name>A0A7R9A9L5_9CRUS</name>
<dbReference type="Proteomes" id="UP000677054">
    <property type="component" value="Unassembled WGS sequence"/>
</dbReference>
<keyword evidence="4" id="KW-0106">Calcium</keyword>
<comment type="subunit">
    <text evidence="13">Homomultimer. Associates with the dally/ magu complex.</text>
</comment>
<evidence type="ECO:0000256" key="9">
    <source>
        <dbReference type="ARBA" id="ARBA00023273"/>
    </source>
</evidence>
<keyword evidence="9" id="KW-0966">Cell projection</keyword>
<evidence type="ECO:0000256" key="7">
    <source>
        <dbReference type="ARBA" id="ARBA00022989"/>
    </source>
</evidence>
<dbReference type="GO" id="GO:0030672">
    <property type="term" value="C:synaptic vesicle membrane"/>
    <property type="evidence" value="ECO:0007669"/>
    <property type="project" value="UniProtKB-SubCell"/>
</dbReference>
<dbReference type="InterPro" id="IPR019365">
    <property type="entry name" value="TVP18/Ca-channel_flower"/>
</dbReference>
<accession>A0A7R9A9L5</accession>
<dbReference type="SMART" id="SM01077">
    <property type="entry name" value="Cg6151-P"/>
    <property type="match status" value="1"/>
</dbReference>
<dbReference type="AlphaFoldDB" id="A0A7R9A9L5"/>
<keyword evidence="6 14" id="KW-0812">Transmembrane</keyword>
<keyword evidence="10" id="KW-0407">Ion channel</keyword>
<reference evidence="15" key="1">
    <citation type="submission" date="2020-11" db="EMBL/GenBank/DDBJ databases">
        <authorList>
            <person name="Tran Van P."/>
        </authorList>
    </citation>
    <scope>NUCLEOTIDE SEQUENCE</scope>
</reference>
<evidence type="ECO:0000256" key="2">
    <source>
        <dbReference type="ARBA" id="ARBA00010023"/>
    </source>
</evidence>
<keyword evidence="4" id="KW-0406">Ion transport</keyword>
<evidence type="ECO:0000256" key="12">
    <source>
        <dbReference type="ARBA" id="ARBA00034111"/>
    </source>
</evidence>
<dbReference type="EMBL" id="CAJPEV010002606">
    <property type="protein sequence ID" value="CAG0897461.1"/>
    <property type="molecule type" value="Genomic_DNA"/>
</dbReference>
<sequence length="203" mass="22213">MVLVLEASFIFVCAPPLQKFATYMSEKPTWYKAALYLALGIPSILMCFQLLSIFGSGCIFVTGVFYAAVALGKKASREAMMASARGNPDAQKASLVDDPDLYFLPSLTSGTFHCELCDITGLTVVFPHAKEEAHLQIYIPVLSVFELFRMRAPLEDMRAAAQPTDKRDLVNEGSLPNIWTVAPVEKENIANAQTTMSSHLSAV</sequence>
<keyword evidence="5" id="KW-0107">Calcium channel</keyword>
<dbReference type="Pfam" id="PF10233">
    <property type="entry name" value="Cg6151-P"/>
    <property type="match status" value="1"/>
</dbReference>
<evidence type="ECO:0000256" key="1">
    <source>
        <dbReference type="ARBA" id="ARBA00004644"/>
    </source>
</evidence>
<evidence type="ECO:0000256" key="3">
    <source>
        <dbReference type="ARBA" id="ARBA00016120"/>
    </source>
</evidence>
<dbReference type="PANTHER" id="PTHR13314:SF2">
    <property type="entry name" value="CALCIUM CHANNEL FLOWER HOMOLOG"/>
    <property type="match status" value="1"/>
</dbReference>
<keyword evidence="4" id="KW-0813">Transport</keyword>
<keyword evidence="8 14" id="KW-0472">Membrane</keyword>
<keyword evidence="16" id="KW-1185">Reference proteome</keyword>
<organism evidence="15">
    <name type="scientific">Darwinula stevensoni</name>
    <dbReference type="NCBI Taxonomy" id="69355"/>
    <lineage>
        <taxon>Eukaryota</taxon>
        <taxon>Metazoa</taxon>
        <taxon>Ecdysozoa</taxon>
        <taxon>Arthropoda</taxon>
        <taxon>Crustacea</taxon>
        <taxon>Oligostraca</taxon>
        <taxon>Ostracoda</taxon>
        <taxon>Podocopa</taxon>
        <taxon>Podocopida</taxon>
        <taxon>Darwinulocopina</taxon>
        <taxon>Darwinuloidea</taxon>
        <taxon>Darwinulidae</taxon>
        <taxon>Darwinula</taxon>
    </lineage>
</organism>
<evidence type="ECO:0000256" key="14">
    <source>
        <dbReference type="SAM" id="Phobius"/>
    </source>
</evidence>
<feature type="non-terminal residue" evidence="15">
    <location>
        <position position="1"/>
    </location>
</feature>
<dbReference type="GO" id="GO:0016192">
    <property type="term" value="P:vesicle-mediated transport"/>
    <property type="evidence" value="ECO:0007669"/>
    <property type="project" value="TreeGrafter"/>
</dbReference>
<dbReference type="PANTHER" id="PTHR13314">
    <property type="entry name" value="CALCIUM CHANNEL FLOWER HOMOLOG"/>
    <property type="match status" value="1"/>
</dbReference>
<dbReference type="GO" id="GO:0005262">
    <property type="term" value="F:calcium channel activity"/>
    <property type="evidence" value="ECO:0007669"/>
    <property type="project" value="UniProtKB-KW"/>
</dbReference>
<evidence type="ECO:0000313" key="16">
    <source>
        <dbReference type="Proteomes" id="UP000677054"/>
    </source>
</evidence>
<protein>
    <recommendedName>
        <fullName evidence="3">Calcium channel flower</fullName>
    </recommendedName>
</protein>
<dbReference type="OrthoDB" id="9934994at2759"/>
<keyword evidence="4" id="KW-0109">Calcium transport</keyword>
<evidence type="ECO:0000256" key="11">
    <source>
        <dbReference type="ARBA" id="ARBA00023329"/>
    </source>
</evidence>
<evidence type="ECO:0000256" key="13">
    <source>
        <dbReference type="ARBA" id="ARBA00046506"/>
    </source>
</evidence>